<dbReference type="STRING" id="702114.A1355_21055"/>
<accession>A0A177P180</accession>
<name>A0A177P180_9GAMM</name>
<sequence length="446" mass="46381">MPALANRFRAQASEIFQAGVIAADPRLAVQRHLQTDGERLFLGLRSGNWRHIHLIGFGKAACAMTDVAQEIIPHAWLAEKGIVVTNYDNVDLVKNCQVFGAGHPLPDASGLHAAKTVAGRLAQAQAGELVLVMVSGGGSALLPYPAESLTLADKITTTRALLACGADIRQINCVRKHLSRLKGGGLAKLAAPADLHTLILSDVLGDDLSAIASGPTVPDDSTYADAIAILDSFGIGRQIPLAVQSHLQQGAQGLHPETPKSGDPLFIRTSHALIGGNTISVEAALRRAAELGYQTQLYSTQLCGEASAVAEEWALKAKALITEIREPVALIAGGETTVTLQGSGKGGRNQELALAFAISAERIGFCKGWTLLSGGSDGRDGPTDAAGAIVDGGTLTRIRAAGLDPAARLADNDSYPALQAADDLLITGATGTNVADLQILLLHPNE</sequence>
<keyword evidence="3" id="KW-0418">Kinase</keyword>
<dbReference type="PANTHER" id="PTHR12227:SF0">
    <property type="entry name" value="GLYCERATE KINASE"/>
    <property type="match status" value="1"/>
</dbReference>
<dbReference type="PANTHER" id="PTHR12227">
    <property type="entry name" value="GLYCERATE KINASE"/>
    <property type="match status" value="1"/>
</dbReference>
<dbReference type="InterPro" id="IPR038614">
    <property type="entry name" value="GK_N_sf"/>
</dbReference>
<gene>
    <name evidence="3" type="ORF">A1355_21055</name>
</gene>
<dbReference type="Pfam" id="PF13660">
    <property type="entry name" value="DUF4147"/>
    <property type="match status" value="1"/>
</dbReference>
<evidence type="ECO:0000259" key="1">
    <source>
        <dbReference type="Pfam" id="PF05161"/>
    </source>
</evidence>
<dbReference type="InterPro" id="IPR007835">
    <property type="entry name" value="MOFRL"/>
</dbReference>
<reference evidence="4" key="1">
    <citation type="submission" date="2016-03" db="EMBL/GenBank/DDBJ databases">
        <authorList>
            <person name="Heylen K."/>
            <person name="De Vos P."/>
            <person name="Vekeman B."/>
        </authorList>
    </citation>
    <scope>NUCLEOTIDE SEQUENCE [LARGE SCALE GENOMIC DNA]</scope>
    <source>
        <strain evidence="4">R-45383</strain>
    </source>
</reference>
<comment type="caution">
    <text evidence="3">The sequence shown here is derived from an EMBL/GenBank/DDBJ whole genome shotgun (WGS) entry which is preliminary data.</text>
</comment>
<dbReference type="RefSeq" id="WP_064025615.1">
    <property type="nucleotide sequence ID" value="NZ_LUUK01000052.1"/>
</dbReference>
<dbReference type="Gene3D" id="3.40.1480.10">
    <property type="entry name" value="MOFRL domain"/>
    <property type="match status" value="1"/>
</dbReference>
<organism evidence="3 4">
    <name type="scientific">Methylomonas koyamae</name>
    <dbReference type="NCBI Taxonomy" id="702114"/>
    <lineage>
        <taxon>Bacteria</taxon>
        <taxon>Pseudomonadati</taxon>
        <taxon>Pseudomonadota</taxon>
        <taxon>Gammaproteobacteria</taxon>
        <taxon>Methylococcales</taxon>
        <taxon>Methylococcaceae</taxon>
        <taxon>Methylomonas</taxon>
    </lineage>
</organism>
<keyword evidence="3" id="KW-0808">Transferase</keyword>
<feature type="domain" description="MOFRL" evidence="1">
    <location>
        <begin position="328"/>
        <end position="436"/>
    </location>
</feature>
<protein>
    <submittedName>
        <fullName evidence="3">Glycerate kinase</fullName>
    </submittedName>
</protein>
<keyword evidence="4" id="KW-1185">Reference proteome</keyword>
<dbReference type="OrthoDB" id="9766552at2"/>
<dbReference type="InterPro" id="IPR025286">
    <property type="entry name" value="MOFRL_assoc_dom"/>
</dbReference>
<dbReference type="Gene3D" id="3.40.50.10180">
    <property type="entry name" value="Glycerate kinase, MOFRL-like N-terminal domain"/>
    <property type="match status" value="1"/>
</dbReference>
<dbReference type="GO" id="GO:0005737">
    <property type="term" value="C:cytoplasm"/>
    <property type="evidence" value="ECO:0007669"/>
    <property type="project" value="TreeGrafter"/>
</dbReference>
<evidence type="ECO:0000313" key="4">
    <source>
        <dbReference type="Proteomes" id="UP000077628"/>
    </source>
</evidence>
<dbReference type="GO" id="GO:0008887">
    <property type="term" value="F:glycerate kinase activity"/>
    <property type="evidence" value="ECO:0007669"/>
    <property type="project" value="InterPro"/>
</dbReference>
<dbReference type="Proteomes" id="UP000077628">
    <property type="component" value="Unassembled WGS sequence"/>
</dbReference>
<dbReference type="InterPro" id="IPR037035">
    <property type="entry name" value="GK-like_C_sf"/>
</dbReference>
<dbReference type="SUPFAM" id="SSF82544">
    <property type="entry name" value="GckA/TtuD-like"/>
    <property type="match status" value="1"/>
</dbReference>
<dbReference type="EMBL" id="LUUK01000052">
    <property type="protein sequence ID" value="OAI24056.1"/>
    <property type="molecule type" value="Genomic_DNA"/>
</dbReference>
<evidence type="ECO:0000259" key="2">
    <source>
        <dbReference type="Pfam" id="PF13660"/>
    </source>
</evidence>
<proteinExistence type="predicted"/>
<evidence type="ECO:0000313" key="3">
    <source>
        <dbReference type="EMBL" id="OAI24056.1"/>
    </source>
</evidence>
<dbReference type="InterPro" id="IPR039760">
    <property type="entry name" value="MOFRL_protein"/>
</dbReference>
<dbReference type="Pfam" id="PF05161">
    <property type="entry name" value="MOFRL"/>
    <property type="match status" value="1"/>
</dbReference>
<feature type="domain" description="MOFRL-associated" evidence="2">
    <location>
        <begin position="12"/>
        <end position="248"/>
    </location>
</feature>
<dbReference type="AlphaFoldDB" id="A0A177P180"/>